<evidence type="ECO:0000313" key="1">
    <source>
        <dbReference type="EMBL" id="BBY82955.1"/>
    </source>
</evidence>
<dbReference type="EMBL" id="AP022599">
    <property type="protein sequence ID" value="BBY82955.1"/>
    <property type="molecule type" value="Genomic_DNA"/>
</dbReference>
<accession>A0A7I7UNF4</accession>
<organism evidence="1 2">
    <name type="scientific">Mycolicibacterium pulveris</name>
    <name type="common">Mycobacterium pulveris</name>
    <dbReference type="NCBI Taxonomy" id="36813"/>
    <lineage>
        <taxon>Bacteria</taxon>
        <taxon>Bacillati</taxon>
        <taxon>Actinomycetota</taxon>
        <taxon>Actinomycetes</taxon>
        <taxon>Mycobacteriales</taxon>
        <taxon>Mycobacteriaceae</taxon>
        <taxon>Mycolicibacterium</taxon>
    </lineage>
</organism>
<sequence>MTPQNATHPQHRAGDLKRAYVAIEAYATCDAAGVDAVLAEADQLDRRDDLVWTLLFMLTRLTHLDRNPERLVSIRADIAHFARAEAGSVPPPIGFDSDGGAAQG</sequence>
<reference evidence="1 2" key="1">
    <citation type="journal article" date="2019" name="Emerg. Microbes Infect.">
        <title>Comprehensive subspecies identification of 175 nontuberculous mycobacteria species based on 7547 genomic profiles.</title>
        <authorList>
            <person name="Matsumoto Y."/>
            <person name="Kinjo T."/>
            <person name="Motooka D."/>
            <person name="Nabeya D."/>
            <person name="Jung N."/>
            <person name="Uechi K."/>
            <person name="Horii T."/>
            <person name="Iida T."/>
            <person name="Fujita J."/>
            <person name="Nakamura S."/>
        </authorList>
    </citation>
    <scope>NUCLEOTIDE SEQUENCE [LARGE SCALE GENOMIC DNA]</scope>
    <source>
        <strain evidence="1 2">JCM 6370</strain>
    </source>
</reference>
<keyword evidence="2" id="KW-1185">Reference proteome</keyword>
<gene>
    <name evidence="1" type="ORF">MPUL_41130</name>
</gene>
<dbReference type="Proteomes" id="UP000467252">
    <property type="component" value="Chromosome"/>
</dbReference>
<name>A0A7I7UNF4_MYCPV</name>
<evidence type="ECO:0000313" key="2">
    <source>
        <dbReference type="Proteomes" id="UP000467252"/>
    </source>
</evidence>
<dbReference type="AlphaFoldDB" id="A0A7I7UNF4"/>
<proteinExistence type="predicted"/>
<dbReference type="RefSeq" id="WP_163903442.1">
    <property type="nucleotide sequence ID" value="NZ_AP022599.1"/>
</dbReference>
<protein>
    <submittedName>
        <fullName evidence="1">Uncharacterized protein</fullName>
    </submittedName>
</protein>